<protein>
    <submittedName>
        <fullName evidence="1">Uncharacterized protein</fullName>
    </submittedName>
</protein>
<keyword evidence="2" id="KW-1185">Reference proteome</keyword>
<dbReference type="Proteomes" id="UP000092583">
    <property type="component" value="Unassembled WGS sequence"/>
</dbReference>
<reference evidence="1 2" key="1">
    <citation type="submission" date="2013-07" db="EMBL/GenBank/DDBJ databases">
        <title>The Genome Sequence of Kwoniella mangroviensis CBS10435.</title>
        <authorList>
            <consortium name="The Broad Institute Genome Sequencing Platform"/>
            <person name="Cuomo C."/>
            <person name="Litvintseva A."/>
            <person name="Chen Y."/>
            <person name="Heitman J."/>
            <person name="Sun S."/>
            <person name="Springer D."/>
            <person name="Dromer F."/>
            <person name="Young S.K."/>
            <person name="Zeng Q."/>
            <person name="Gargeya S."/>
            <person name="Fitzgerald M."/>
            <person name="Abouelleil A."/>
            <person name="Alvarado L."/>
            <person name="Berlin A.M."/>
            <person name="Chapman S.B."/>
            <person name="Dewar J."/>
            <person name="Goldberg J."/>
            <person name="Griggs A."/>
            <person name="Gujja S."/>
            <person name="Hansen M."/>
            <person name="Howarth C."/>
            <person name="Imamovic A."/>
            <person name="Larimer J."/>
            <person name="McCowan C."/>
            <person name="Murphy C."/>
            <person name="Pearson M."/>
            <person name="Priest M."/>
            <person name="Roberts A."/>
            <person name="Saif S."/>
            <person name="Shea T."/>
            <person name="Sykes S."/>
            <person name="Wortman J."/>
            <person name="Nusbaum C."/>
            <person name="Birren B."/>
        </authorList>
    </citation>
    <scope>NUCLEOTIDE SEQUENCE [LARGE SCALE GENOMIC DNA]</scope>
    <source>
        <strain evidence="1 2">CBS 10435</strain>
    </source>
</reference>
<sequence>MSTGTIDVKDSISNRTYAKDSEEEEKDKVVLENDFLCDANLPPRPFFLTGEWLIQPPDMDTWIRTFHSYIGDRSEEREEIINDMENESGEIISKSITENQIHKLFEGCDEDTRRGVEKNLNKINKWQTYLRIDSSKCEFERIGAIIKEDAKQYVRKVANRFAECHPDSRNIKTEVRTWEEFPPETHRALKAYDGWLDDVEKEEILTRSVSSIQKPSVWIIVGDLWSEDDFRRTDSPDKLTVEYTFKPGYDAAIVPSIHQDKNNQAEQNMKGFINSLSESAQRRLRKSHEPITFRFDESELTWDSIGEYESQRKEIAISGFEKMRDGEDKLVSTMKDIIHWNNFSTHLKDTFGYVSSNKLAPYNKAKELEHSEMVRQNQEYASQKLDYIGRWWAQVDPRRKPISVDEHSPEDD</sequence>
<reference evidence="2" key="2">
    <citation type="submission" date="2013-12" db="EMBL/GenBank/DDBJ databases">
        <title>Evolution of pathogenesis and genome organization in the Tremellales.</title>
        <authorList>
            <person name="Cuomo C."/>
            <person name="Litvintseva A."/>
            <person name="Heitman J."/>
            <person name="Chen Y."/>
            <person name="Sun S."/>
            <person name="Springer D."/>
            <person name="Dromer F."/>
            <person name="Young S."/>
            <person name="Zeng Q."/>
            <person name="Chapman S."/>
            <person name="Gujja S."/>
            <person name="Saif S."/>
            <person name="Birren B."/>
        </authorList>
    </citation>
    <scope>NUCLEOTIDE SEQUENCE [LARGE SCALE GENOMIC DNA]</scope>
    <source>
        <strain evidence="2">CBS 10435</strain>
    </source>
</reference>
<proteinExistence type="predicted"/>
<dbReference type="AlphaFoldDB" id="A0A1B9IUZ0"/>
<organism evidence="1 2">
    <name type="scientific">Kwoniella mangroviensis CBS 10435</name>
    <dbReference type="NCBI Taxonomy" id="1331196"/>
    <lineage>
        <taxon>Eukaryota</taxon>
        <taxon>Fungi</taxon>
        <taxon>Dikarya</taxon>
        <taxon>Basidiomycota</taxon>
        <taxon>Agaricomycotina</taxon>
        <taxon>Tremellomycetes</taxon>
        <taxon>Tremellales</taxon>
        <taxon>Cryptococcaceae</taxon>
        <taxon>Kwoniella</taxon>
    </lineage>
</organism>
<gene>
    <name evidence="1" type="ORF">L486_03826</name>
</gene>
<evidence type="ECO:0000313" key="2">
    <source>
        <dbReference type="Proteomes" id="UP000092583"/>
    </source>
</evidence>
<evidence type="ECO:0000313" key="1">
    <source>
        <dbReference type="EMBL" id="OCF59323.1"/>
    </source>
</evidence>
<dbReference type="EMBL" id="KI669461">
    <property type="protein sequence ID" value="OCF59323.1"/>
    <property type="molecule type" value="Genomic_DNA"/>
</dbReference>
<name>A0A1B9IUZ0_9TREE</name>
<accession>A0A1B9IUZ0</accession>